<comment type="catalytic activity">
    <reaction evidence="2">
        <text>ATP + H2O = ADP + phosphate + H(+)</text>
        <dbReference type="Rhea" id="RHEA:13065"/>
        <dbReference type="ChEBI" id="CHEBI:15377"/>
        <dbReference type="ChEBI" id="CHEBI:15378"/>
        <dbReference type="ChEBI" id="CHEBI:30616"/>
        <dbReference type="ChEBI" id="CHEBI:43474"/>
        <dbReference type="ChEBI" id="CHEBI:456216"/>
    </reaction>
</comment>
<dbReference type="AlphaFoldDB" id="A0AAV3GT24"/>
<comment type="caution">
    <text evidence="6">The sequence shown here is derived from an EMBL/GenBank/DDBJ whole genome shotgun (WGS) entry which is preliminary data.</text>
</comment>
<dbReference type="PANTHER" id="PTHR13696:SF99">
    <property type="entry name" value="COBYRINIC ACID AC-DIAMIDE SYNTHASE"/>
    <property type="match status" value="1"/>
</dbReference>
<dbReference type="InterPro" id="IPR050678">
    <property type="entry name" value="DNA_Partitioning_ATPase"/>
</dbReference>
<evidence type="ECO:0000313" key="6">
    <source>
        <dbReference type="EMBL" id="EJX49705.1"/>
    </source>
</evidence>
<dbReference type="CDD" id="cd02042">
    <property type="entry name" value="ParAB_family"/>
    <property type="match status" value="1"/>
</dbReference>
<dbReference type="InterPro" id="IPR025669">
    <property type="entry name" value="AAA_dom"/>
</dbReference>
<feature type="domain" description="AAA" evidence="5">
    <location>
        <begin position="8"/>
        <end position="182"/>
    </location>
</feature>
<evidence type="ECO:0000256" key="3">
    <source>
        <dbReference type="ARBA" id="ARBA00062323"/>
    </source>
</evidence>
<name>A0AAV3GT24_ENTFC</name>
<protein>
    <recommendedName>
        <fullName evidence="4">Sporulation initiation inhibitor protein Soj</fullName>
    </recommendedName>
</protein>
<organism evidence="6 7">
    <name type="scientific">Enterococcus faecium R496</name>
    <dbReference type="NCBI Taxonomy" id="1134836"/>
    <lineage>
        <taxon>Bacteria</taxon>
        <taxon>Bacillati</taxon>
        <taxon>Bacillota</taxon>
        <taxon>Bacilli</taxon>
        <taxon>Lactobacillales</taxon>
        <taxon>Enterococcaceae</taxon>
        <taxon>Enterococcus</taxon>
    </lineage>
</organism>
<evidence type="ECO:0000256" key="4">
    <source>
        <dbReference type="ARBA" id="ARBA00071824"/>
    </source>
</evidence>
<comment type="subunit">
    <text evidence="3">Dimerizes in the presence of ATP but not ADP; ATP-binding is required for double-stranded (ds)DNA-binding. Interacts with DnaA.</text>
</comment>
<evidence type="ECO:0000313" key="7">
    <source>
        <dbReference type="Proteomes" id="UP000006402"/>
    </source>
</evidence>
<evidence type="ECO:0000256" key="1">
    <source>
        <dbReference type="ARBA" id="ARBA00006976"/>
    </source>
</evidence>
<comment type="similarity">
    <text evidence="1">Belongs to the ParA family.</text>
</comment>
<gene>
    <name evidence="6" type="ORF">HMPREF1378_02565</name>
</gene>
<dbReference type="EMBL" id="AMAH01000201">
    <property type="protein sequence ID" value="EJX49705.1"/>
    <property type="molecule type" value="Genomic_DNA"/>
</dbReference>
<dbReference type="Gene3D" id="3.40.50.300">
    <property type="entry name" value="P-loop containing nucleotide triphosphate hydrolases"/>
    <property type="match status" value="1"/>
</dbReference>
<dbReference type="SUPFAM" id="SSF52540">
    <property type="entry name" value="P-loop containing nucleoside triphosphate hydrolases"/>
    <property type="match status" value="1"/>
</dbReference>
<accession>A0AAV3GT24</accession>
<dbReference type="PIRSF" id="PIRSF009320">
    <property type="entry name" value="Nuc_binding_HP_1000"/>
    <property type="match status" value="1"/>
</dbReference>
<dbReference type="Proteomes" id="UP000006402">
    <property type="component" value="Unassembled WGS sequence"/>
</dbReference>
<reference evidence="6 7" key="1">
    <citation type="submission" date="2012-04" db="EMBL/GenBank/DDBJ databases">
        <authorList>
            <person name="Weinstock G."/>
            <person name="Sodergren E."/>
            <person name="Lobos E.A."/>
            <person name="Fulton L."/>
            <person name="Fulton R."/>
            <person name="Courtney L."/>
            <person name="Fronick C."/>
            <person name="O'Laughlin M."/>
            <person name="Godfrey J."/>
            <person name="Wilson R.M."/>
            <person name="Miner T."/>
            <person name="Farmer C."/>
            <person name="Delehaunty K."/>
            <person name="Cordes M."/>
            <person name="Minx P."/>
            <person name="Tomlinson C."/>
            <person name="Chen J."/>
            <person name="Wollam A."/>
            <person name="Pepin K.H."/>
            <person name="Bhonagiri V."/>
            <person name="Zhang X."/>
            <person name="Suruliraj S."/>
            <person name="Warren W."/>
            <person name="Mitreva M."/>
            <person name="Mardis E.R."/>
            <person name="Wilson R.K."/>
        </authorList>
    </citation>
    <scope>NUCLEOTIDE SEQUENCE [LARGE SCALE GENOMIC DNA]</scope>
    <source>
        <strain evidence="6 7">R496</strain>
    </source>
</reference>
<dbReference type="Pfam" id="PF13614">
    <property type="entry name" value="AAA_31"/>
    <property type="match status" value="1"/>
</dbReference>
<evidence type="ECO:0000259" key="5">
    <source>
        <dbReference type="Pfam" id="PF13614"/>
    </source>
</evidence>
<dbReference type="PANTHER" id="PTHR13696">
    <property type="entry name" value="P-LOOP CONTAINING NUCLEOSIDE TRIPHOSPHATE HYDROLASE"/>
    <property type="match status" value="1"/>
</dbReference>
<proteinExistence type="inferred from homology"/>
<sequence>MGDILMARILSVANQKGGVSKTTTSVNLAACLKFVYGKNVLLVDIDPQGNATDNVGFDIDGTNQPTIYEVLKGEADITDAILDYKGIDVLPADIALSSAEREFTQVGSEHRLKRVLQPIKDNYDYIIIDCPPSLGMLTVNAFTVSDEIIIPVEAAYFSLKGLIKLSETIETVKEYTNDKLEVRGVLFTKYNKRYNISKEMTTAATEISRVIGAKIFKTYIRRTITVDEAQAAGSDLINFNKPSTAEDDYKAFTEEYLKEVGDFDGRR</sequence>
<dbReference type="InterPro" id="IPR027417">
    <property type="entry name" value="P-loop_NTPase"/>
</dbReference>
<evidence type="ECO:0000256" key="2">
    <source>
        <dbReference type="ARBA" id="ARBA00049360"/>
    </source>
</evidence>
<dbReference type="FunFam" id="3.40.50.300:FF:000285">
    <property type="entry name" value="Sporulation initiation inhibitor Soj"/>
    <property type="match status" value="1"/>
</dbReference>